<dbReference type="GO" id="GO:0051015">
    <property type="term" value="F:actin filament binding"/>
    <property type="evidence" value="ECO:0007669"/>
    <property type="project" value="TreeGrafter"/>
</dbReference>
<keyword evidence="1" id="KW-0732">Signal</keyword>
<evidence type="ECO:0000313" key="3">
    <source>
        <dbReference type="EMBL" id="KHJ35824.1"/>
    </source>
</evidence>
<accession>A0A0B1PH45</accession>
<dbReference type="STRING" id="52586.A0A0B1PH45"/>
<evidence type="ECO:0000256" key="1">
    <source>
        <dbReference type="SAM" id="SignalP"/>
    </source>
</evidence>
<dbReference type="Pfam" id="PF00616">
    <property type="entry name" value="RasGAP"/>
    <property type="match status" value="1"/>
</dbReference>
<dbReference type="InterPro" id="IPR008936">
    <property type="entry name" value="Rho_GTPase_activation_prot"/>
</dbReference>
<dbReference type="PANTHER" id="PTHR14149">
    <property type="entry name" value="RAS GTPASE-ACTIVATING PROTEIN WITH IQ MOTIF"/>
    <property type="match status" value="1"/>
</dbReference>
<dbReference type="InterPro" id="IPR001936">
    <property type="entry name" value="RasGAP_dom"/>
</dbReference>
<dbReference type="GO" id="GO:0005516">
    <property type="term" value="F:calmodulin binding"/>
    <property type="evidence" value="ECO:0007669"/>
    <property type="project" value="TreeGrafter"/>
</dbReference>
<dbReference type="PROSITE" id="PS50018">
    <property type="entry name" value="RAS_GTPASE_ACTIV_2"/>
    <property type="match status" value="1"/>
</dbReference>
<feature type="domain" description="Ras-GAP" evidence="2">
    <location>
        <begin position="1"/>
        <end position="89"/>
    </location>
</feature>
<gene>
    <name evidence="3" type="ORF">EV44_g0254</name>
</gene>
<name>A0A0B1PH45_UNCNE</name>
<dbReference type="PANTHER" id="PTHR14149:SF14">
    <property type="entry name" value="CALPONIN-HOMOLOGY (CH) DOMAIN-CONTAINING PROTEIN"/>
    <property type="match status" value="1"/>
</dbReference>
<sequence>MPYGIRFVCLQIFQALFQLFSSESQQLLLQTIGNWLWKFYLQPALLTPEIAKVLNKISFGRLFGGENISKNNENEMLGVSSIEIQMKLNPKLHSIENPEADIKAPFMETKRCVLYITRVQTGSNLVEILNTPGNPRRRK</sequence>
<organism evidence="3 4">
    <name type="scientific">Uncinula necator</name>
    <name type="common">Grape powdery mildew</name>
    <dbReference type="NCBI Taxonomy" id="52586"/>
    <lineage>
        <taxon>Eukaryota</taxon>
        <taxon>Fungi</taxon>
        <taxon>Dikarya</taxon>
        <taxon>Ascomycota</taxon>
        <taxon>Pezizomycotina</taxon>
        <taxon>Leotiomycetes</taxon>
        <taxon>Erysiphales</taxon>
        <taxon>Erysiphaceae</taxon>
        <taxon>Erysiphe</taxon>
    </lineage>
</organism>
<proteinExistence type="predicted"/>
<feature type="chain" id="PRO_5002059648" evidence="1">
    <location>
        <begin position="25"/>
        <end position="139"/>
    </location>
</feature>
<keyword evidence="4" id="KW-1185">Reference proteome</keyword>
<evidence type="ECO:0000313" key="4">
    <source>
        <dbReference type="Proteomes" id="UP000030854"/>
    </source>
</evidence>
<evidence type="ECO:0000259" key="2">
    <source>
        <dbReference type="PROSITE" id="PS50018"/>
    </source>
</evidence>
<protein>
    <submittedName>
        <fullName evidence="3">Putative ras gtpase activating protein</fullName>
    </submittedName>
</protein>
<comment type="caution">
    <text evidence="3">The sequence shown here is derived from an EMBL/GenBank/DDBJ whole genome shotgun (WGS) entry which is preliminary data.</text>
</comment>
<dbReference type="GO" id="GO:0110085">
    <property type="term" value="C:mitotic actomyosin contractile ring"/>
    <property type="evidence" value="ECO:0007669"/>
    <property type="project" value="TreeGrafter"/>
</dbReference>
<dbReference type="Proteomes" id="UP000030854">
    <property type="component" value="Unassembled WGS sequence"/>
</dbReference>
<feature type="signal peptide" evidence="1">
    <location>
        <begin position="1"/>
        <end position="24"/>
    </location>
</feature>
<dbReference type="GO" id="GO:0005096">
    <property type="term" value="F:GTPase activator activity"/>
    <property type="evidence" value="ECO:0007669"/>
    <property type="project" value="TreeGrafter"/>
</dbReference>
<dbReference type="Gene3D" id="1.10.506.10">
    <property type="entry name" value="GTPase Activation - p120gap, domain 1"/>
    <property type="match status" value="1"/>
</dbReference>
<dbReference type="AlphaFoldDB" id="A0A0B1PH45"/>
<reference evidence="3 4" key="1">
    <citation type="journal article" date="2014" name="BMC Genomics">
        <title>Adaptive genomic structural variation in the grape powdery mildew pathogen, Erysiphe necator.</title>
        <authorList>
            <person name="Jones L."/>
            <person name="Riaz S."/>
            <person name="Morales-Cruz A."/>
            <person name="Amrine K.C."/>
            <person name="McGuire B."/>
            <person name="Gubler W.D."/>
            <person name="Walker M.A."/>
            <person name="Cantu D."/>
        </authorList>
    </citation>
    <scope>NUCLEOTIDE SEQUENCE [LARGE SCALE GENOMIC DNA]</scope>
    <source>
        <strain evidence="4">c</strain>
    </source>
</reference>
<dbReference type="HOGENOM" id="CLU_1846598_0_0_1"/>
<dbReference type="GO" id="GO:1903479">
    <property type="term" value="P:mitotic actomyosin contractile ring assembly actin filament organization"/>
    <property type="evidence" value="ECO:0007669"/>
    <property type="project" value="TreeGrafter"/>
</dbReference>
<dbReference type="EMBL" id="JNVN01000240">
    <property type="protein sequence ID" value="KHJ35824.1"/>
    <property type="molecule type" value="Genomic_DNA"/>
</dbReference>
<dbReference type="SUPFAM" id="SSF48350">
    <property type="entry name" value="GTPase activation domain, GAP"/>
    <property type="match status" value="1"/>
</dbReference>